<keyword evidence="6" id="KW-0539">Nucleus</keyword>
<dbReference type="OrthoDB" id="206335at2759"/>
<evidence type="ECO:0000256" key="2">
    <source>
        <dbReference type="ARBA" id="ARBA00006357"/>
    </source>
</evidence>
<evidence type="ECO:0000256" key="1">
    <source>
        <dbReference type="ARBA" id="ARBA00004123"/>
    </source>
</evidence>
<keyword evidence="4" id="KW-0378">Hydrolase</keyword>
<reference evidence="8 9" key="1">
    <citation type="submission" date="2012-05" db="EMBL/GenBank/DDBJ databases">
        <title>Recombination and specialization in a pathogen metapopulation.</title>
        <authorList>
            <person name="Gardiner A."/>
            <person name="Kemen E."/>
            <person name="Schultz-Larsen T."/>
            <person name="MacLean D."/>
            <person name="Van Oosterhout C."/>
            <person name="Jones J.D.G."/>
        </authorList>
    </citation>
    <scope>NUCLEOTIDE SEQUENCE [LARGE SCALE GENOMIC DNA]</scope>
    <source>
        <strain evidence="8 9">Ac Nc2</strain>
    </source>
</reference>
<evidence type="ECO:0000259" key="7">
    <source>
        <dbReference type="SMART" id="SM00479"/>
    </source>
</evidence>
<dbReference type="InParanoid" id="A0A024G5J6"/>
<evidence type="ECO:0000256" key="5">
    <source>
        <dbReference type="ARBA" id="ARBA00022839"/>
    </source>
</evidence>
<dbReference type="PANTHER" id="PTHR12801:SF115">
    <property type="entry name" value="FI18136P1-RELATED"/>
    <property type="match status" value="1"/>
</dbReference>
<sequence>MAAIESIVMGLLESHRQNDLKLSLTDVWASISTCMLHTKSIRSTVLLVCEDVDLEQIPLDIARRAREAPSVQNTSDNSQNVVEFCLPVQLSTGDGIPRSDTTFLDMKASKEELNTLQRAARKAVKHRIKRFKKAHKVKDASSKPPLEFYVMDDAELKHNLEGIFKDNAAMYRETTLKRPDDIRDVKDLVFALDCEMCQTTKGTELCRLTLIDSFETILLDEFVCPENPIVDYCTQYSGITPELMHNCSTRLKDIQDRFLDIVPAEAILIGHSIENDLCALRIIHRRIIDTVLLFPHPKGPPFRSALRFLAAKFLQRVIQNDDQGHCSIEDAVATLQLVKRKVLHGPNFPSPASHQAKKSLIRELCKAKKSVLIVDSRSACRSIACDTASAIACDTNDQIISAVVNQLTTGFPPHFTWARLRKSTQEEIDHAKTRILQSLPTEDSLFLIAFYPNRDELRELHKLRTTRNNPKCSLSWNANEEQKLSAALEKCQQGFVRIFLVRAA</sequence>
<dbReference type="InterPro" id="IPR013520">
    <property type="entry name" value="Ribonucl_H"/>
</dbReference>
<evidence type="ECO:0000313" key="8">
    <source>
        <dbReference type="EMBL" id="CCI41823.1"/>
    </source>
</evidence>
<dbReference type="EMBL" id="CAIX01000025">
    <property type="protein sequence ID" value="CCI41823.1"/>
    <property type="molecule type" value="Genomic_DNA"/>
</dbReference>
<dbReference type="Proteomes" id="UP000053237">
    <property type="component" value="Unassembled WGS sequence"/>
</dbReference>
<dbReference type="InterPro" id="IPR036397">
    <property type="entry name" value="RNaseH_sf"/>
</dbReference>
<dbReference type="InterPro" id="IPR034922">
    <property type="entry name" value="REX1-like_exo"/>
</dbReference>
<evidence type="ECO:0000256" key="3">
    <source>
        <dbReference type="ARBA" id="ARBA00022722"/>
    </source>
</evidence>
<keyword evidence="9" id="KW-1185">Reference proteome</keyword>
<protein>
    <recommendedName>
        <fullName evidence="7">Exonuclease domain-containing protein</fullName>
    </recommendedName>
</protein>
<dbReference type="PANTHER" id="PTHR12801">
    <property type="entry name" value="RNA EXONUCLEASE REXO1 / RECO3 FAMILY MEMBER-RELATED"/>
    <property type="match status" value="1"/>
</dbReference>
<dbReference type="GO" id="GO:0005634">
    <property type="term" value="C:nucleus"/>
    <property type="evidence" value="ECO:0007669"/>
    <property type="project" value="UniProtKB-SubCell"/>
</dbReference>
<dbReference type="FunFam" id="3.30.420.10:FF:000031">
    <property type="entry name" value="RNA exonuclease 1"/>
    <property type="match status" value="1"/>
</dbReference>
<dbReference type="Pfam" id="PF00929">
    <property type="entry name" value="RNase_T"/>
    <property type="match status" value="1"/>
</dbReference>
<feature type="domain" description="Exonuclease" evidence="7">
    <location>
        <begin position="188"/>
        <end position="347"/>
    </location>
</feature>
<dbReference type="GO" id="GO:0010629">
    <property type="term" value="P:negative regulation of gene expression"/>
    <property type="evidence" value="ECO:0007669"/>
    <property type="project" value="UniProtKB-ARBA"/>
</dbReference>
<gene>
    <name evidence="8" type="ORF">BN9_026070</name>
</gene>
<keyword evidence="3" id="KW-0540">Nuclease</keyword>
<dbReference type="SUPFAM" id="SSF53098">
    <property type="entry name" value="Ribonuclease H-like"/>
    <property type="match status" value="1"/>
</dbReference>
<evidence type="ECO:0000256" key="4">
    <source>
        <dbReference type="ARBA" id="ARBA00022801"/>
    </source>
</evidence>
<evidence type="ECO:0000313" key="9">
    <source>
        <dbReference type="Proteomes" id="UP000053237"/>
    </source>
</evidence>
<dbReference type="InterPro" id="IPR047021">
    <property type="entry name" value="REXO1/3/4-like"/>
</dbReference>
<dbReference type="GO" id="GO:0004527">
    <property type="term" value="F:exonuclease activity"/>
    <property type="evidence" value="ECO:0007669"/>
    <property type="project" value="UniProtKB-KW"/>
</dbReference>
<dbReference type="GO" id="GO:0003676">
    <property type="term" value="F:nucleic acid binding"/>
    <property type="evidence" value="ECO:0007669"/>
    <property type="project" value="InterPro"/>
</dbReference>
<dbReference type="STRING" id="65357.A0A024G5J6"/>
<accession>A0A024G5J6</accession>
<dbReference type="Gene3D" id="3.30.420.10">
    <property type="entry name" value="Ribonuclease H-like superfamily/Ribonuclease H"/>
    <property type="match status" value="1"/>
</dbReference>
<comment type="caution">
    <text evidence="8">The sequence shown here is derived from an EMBL/GenBank/DDBJ whole genome shotgun (WGS) entry which is preliminary data.</text>
</comment>
<dbReference type="InterPro" id="IPR012337">
    <property type="entry name" value="RNaseH-like_sf"/>
</dbReference>
<proteinExistence type="inferred from homology"/>
<evidence type="ECO:0000256" key="6">
    <source>
        <dbReference type="ARBA" id="ARBA00023242"/>
    </source>
</evidence>
<organism evidence="8 9">
    <name type="scientific">Albugo candida</name>
    <dbReference type="NCBI Taxonomy" id="65357"/>
    <lineage>
        <taxon>Eukaryota</taxon>
        <taxon>Sar</taxon>
        <taxon>Stramenopiles</taxon>
        <taxon>Oomycota</taxon>
        <taxon>Peronosporomycetes</taxon>
        <taxon>Albuginales</taxon>
        <taxon>Albuginaceae</taxon>
        <taxon>Albugo</taxon>
    </lineage>
</organism>
<comment type="similarity">
    <text evidence="2">Belongs to the REXO1/REXO3 family.</text>
</comment>
<dbReference type="CDD" id="cd06145">
    <property type="entry name" value="REX1_like"/>
    <property type="match status" value="1"/>
</dbReference>
<dbReference type="SMART" id="SM00479">
    <property type="entry name" value="EXOIII"/>
    <property type="match status" value="1"/>
</dbReference>
<keyword evidence="5" id="KW-0269">Exonuclease</keyword>
<dbReference type="AlphaFoldDB" id="A0A024G5J6"/>
<comment type="subcellular location">
    <subcellularLocation>
        <location evidence="1">Nucleus</location>
    </subcellularLocation>
</comment>
<name>A0A024G5J6_9STRA</name>